<protein>
    <recommendedName>
        <fullName evidence="2">Pleiotrophin/Midkine C-terminal domain-containing protein</fullName>
    </recommendedName>
</protein>
<gene>
    <name evidence="3" type="ORF">SSS_9190</name>
</gene>
<dbReference type="InterPro" id="IPR020090">
    <property type="entry name" value="PTN/MK_C_dom"/>
</dbReference>
<name>A0A834R8J0_SARSC</name>
<dbReference type="GO" id="GO:0005576">
    <property type="term" value="C:extracellular region"/>
    <property type="evidence" value="ECO:0007669"/>
    <property type="project" value="TreeGrafter"/>
</dbReference>
<evidence type="ECO:0000259" key="2">
    <source>
        <dbReference type="Pfam" id="PF01091"/>
    </source>
</evidence>
<feature type="domain" description="Pleiotrophin/Midkine C-terminal" evidence="2">
    <location>
        <begin position="43"/>
        <end position="90"/>
    </location>
</feature>
<dbReference type="Gene3D" id="2.30.90.10">
    <property type="entry name" value="Heparin-binding Growth Factor, Midkine, Chain A- C-terminal Domain"/>
    <property type="match status" value="3"/>
</dbReference>
<dbReference type="AlphaFoldDB" id="A0A834R8J0"/>
<dbReference type="GO" id="GO:0008083">
    <property type="term" value="F:growth factor activity"/>
    <property type="evidence" value="ECO:0007669"/>
    <property type="project" value="InterPro"/>
</dbReference>
<dbReference type="GO" id="GO:0048332">
    <property type="term" value="P:mesoderm morphogenesis"/>
    <property type="evidence" value="ECO:0007669"/>
    <property type="project" value="TreeGrafter"/>
</dbReference>
<keyword evidence="5" id="KW-1185">Reference proteome</keyword>
<keyword evidence="1" id="KW-0732">Signal</keyword>
<evidence type="ECO:0000313" key="4">
    <source>
        <dbReference type="EnsemblMetazoa" id="KAF7492152.1"/>
    </source>
</evidence>
<dbReference type="PANTHER" id="PTHR21050:SF1">
    <property type="entry name" value="MIDKINE AND PLEIOTROPHIN 1, ISOFORM A-RELATED"/>
    <property type="match status" value="1"/>
</dbReference>
<proteinExistence type="predicted"/>
<reference evidence="5" key="1">
    <citation type="journal article" date="2020" name="PLoS Negl. Trop. Dis.">
        <title>High-quality nuclear genome for Sarcoptes scabiei-A critical resource for a neglected parasite.</title>
        <authorList>
            <person name="Korhonen P.K."/>
            <person name="Gasser R.B."/>
            <person name="Ma G."/>
            <person name="Wang T."/>
            <person name="Stroehlein A.J."/>
            <person name="Young N.D."/>
            <person name="Ang C.S."/>
            <person name="Fernando D.D."/>
            <person name="Lu H.C."/>
            <person name="Taylor S."/>
            <person name="Reynolds S.L."/>
            <person name="Mofiz E."/>
            <person name="Najaraj S.H."/>
            <person name="Gowda H."/>
            <person name="Madugundu A."/>
            <person name="Renuse S."/>
            <person name="Holt D."/>
            <person name="Pandey A."/>
            <person name="Papenfuss A.T."/>
            <person name="Fischer K."/>
        </authorList>
    </citation>
    <scope>NUCLEOTIDE SEQUENCE [LARGE SCALE GENOMIC DNA]</scope>
</reference>
<dbReference type="Proteomes" id="UP000070412">
    <property type="component" value="Unassembled WGS sequence"/>
</dbReference>
<organism evidence="3">
    <name type="scientific">Sarcoptes scabiei</name>
    <name type="common">Itch mite</name>
    <name type="synonym">Acarus scabiei</name>
    <dbReference type="NCBI Taxonomy" id="52283"/>
    <lineage>
        <taxon>Eukaryota</taxon>
        <taxon>Metazoa</taxon>
        <taxon>Ecdysozoa</taxon>
        <taxon>Arthropoda</taxon>
        <taxon>Chelicerata</taxon>
        <taxon>Arachnida</taxon>
        <taxon>Acari</taxon>
        <taxon>Acariformes</taxon>
        <taxon>Sarcoptiformes</taxon>
        <taxon>Astigmata</taxon>
        <taxon>Psoroptidia</taxon>
        <taxon>Sarcoptoidea</taxon>
        <taxon>Sarcoptidae</taxon>
        <taxon>Sarcoptinae</taxon>
        <taxon>Sarcoptes</taxon>
    </lineage>
</organism>
<evidence type="ECO:0000313" key="5">
    <source>
        <dbReference type="Proteomes" id="UP000070412"/>
    </source>
</evidence>
<evidence type="ECO:0000313" key="3">
    <source>
        <dbReference type="EMBL" id="KAF7492152.1"/>
    </source>
</evidence>
<evidence type="ECO:0000256" key="1">
    <source>
        <dbReference type="SAM" id="SignalP"/>
    </source>
</evidence>
<dbReference type="GO" id="GO:0008201">
    <property type="term" value="F:heparin binding"/>
    <property type="evidence" value="ECO:0007669"/>
    <property type="project" value="TreeGrafter"/>
</dbReference>
<accession>A0A834R8J0</accession>
<dbReference type="InterPro" id="IPR038130">
    <property type="entry name" value="PTN/MK_C_dom_sf"/>
</dbReference>
<dbReference type="EnsemblMetazoa" id="SSS_9190s_mrna">
    <property type="protein sequence ID" value="KAF7492152.1"/>
    <property type="gene ID" value="SSS_9190"/>
</dbReference>
<feature type="domain" description="Pleiotrophin/Midkine C-terminal" evidence="2">
    <location>
        <begin position="91"/>
        <end position="134"/>
    </location>
</feature>
<feature type="chain" id="PRO_5038316091" description="Pleiotrophin/Midkine C-terminal domain-containing protein" evidence="1">
    <location>
        <begin position="27"/>
        <end position="210"/>
    </location>
</feature>
<reference evidence="3" key="2">
    <citation type="submission" date="2020-01" db="EMBL/GenBank/DDBJ databases">
        <authorList>
            <person name="Korhonen P.K.K."/>
            <person name="Guangxu M.G."/>
            <person name="Wang T.W."/>
            <person name="Stroehlein A.J.S."/>
            <person name="Young N.D."/>
            <person name="Ang C.-S.A."/>
            <person name="Fernando D.W.F."/>
            <person name="Lu H.L."/>
            <person name="Taylor S.T."/>
            <person name="Ehtesham M.E.M."/>
            <person name="Najaraj S.H.N."/>
            <person name="Harsha G.H.G."/>
            <person name="Madugundu A.M."/>
            <person name="Renuse S.R."/>
            <person name="Holt D.H."/>
            <person name="Pandey A.P."/>
            <person name="Papenfuss A.P."/>
            <person name="Gasser R.B.G."/>
            <person name="Fischer K.F."/>
        </authorList>
    </citation>
    <scope>NUCLEOTIDE SEQUENCE</scope>
    <source>
        <strain evidence="3">SSS_KF_BRIS2020</strain>
    </source>
</reference>
<dbReference type="EMBL" id="WVUK01000056">
    <property type="protein sequence ID" value="KAF7492152.1"/>
    <property type="molecule type" value="Genomic_DNA"/>
</dbReference>
<feature type="signal peptide" evidence="1">
    <location>
        <begin position="1"/>
        <end position="26"/>
    </location>
</feature>
<sequence length="210" mass="24848">MSHIICFSLLLFFVSFLTFYTHSVLGDANLINNEESIRFHFWECRYNKSPWQACDSTTRVQKRILKLRSDPRHNSTNCPEEKTIERPCRRRCRYSKGTWGQCISGFRERIDKLKDHISSSDCPPEKTVSKRCRKQCSYTRSRWSACEDGFKSKTLMLIENPRHPNSPDCDSIKHLSKPCRRRHSKNYLNLSKNIHHSKKTNETTDFINKK</sequence>
<dbReference type="PANTHER" id="PTHR21050">
    <property type="entry name" value="MIDKINE AND PLEIOTROPHIN 1, ISOFORM A-RELATED"/>
    <property type="match status" value="1"/>
</dbReference>
<dbReference type="Pfam" id="PF01091">
    <property type="entry name" value="PTN_MK_C"/>
    <property type="match status" value="2"/>
</dbReference>
<reference evidence="4" key="3">
    <citation type="submission" date="2022-06" db="UniProtKB">
        <authorList>
            <consortium name="EnsemblMetazoa"/>
        </authorList>
    </citation>
    <scope>IDENTIFICATION</scope>
</reference>
<dbReference type="OrthoDB" id="8818336at2759"/>